<evidence type="ECO:0000313" key="2">
    <source>
        <dbReference type="EMBL" id="GFD63579.1"/>
    </source>
</evidence>
<accession>A0A699XUP1</accession>
<feature type="compositionally biased region" description="Basic and acidic residues" evidence="1">
    <location>
        <begin position="1"/>
        <end position="17"/>
    </location>
</feature>
<proteinExistence type="predicted"/>
<sequence>RLSKNVHQEHCHQEARGRPSTRSGKLPEEAQPYEARYVQNRSEAT</sequence>
<gene>
    <name evidence="2" type="ORF">Tci_935548</name>
</gene>
<comment type="caution">
    <text evidence="2">The sequence shown here is derived from an EMBL/GenBank/DDBJ whole genome shotgun (WGS) entry which is preliminary data.</text>
</comment>
<organism evidence="2">
    <name type="scientific">Tanacetum cinerariifolium</name>
    <name type="common">Dalmatian daisy</name>
    <name type="synonym">Chrysanthemum cinerariifolium</name>
    <dbReference type="NCBI Taxonomy" id="118510"/>
    <lineage>
        <taxon>Eukaryota</taxon>
        <taxon>Viridiplantae</taxon>
        <taxon>Streptophyta</taxon>
        <taxon>Embryophyta</taxon>
        <taxon>Tracheophyta</taxon>
        <taxon>Spermatophyta</taxon>
        <taxon>Magnoliopsida</taxon>
        <taxon>eudicotyledons</taxon>
        <taxon>Gunneridae</taxon>
        <taxon>Pentapetalae</taxon>
        <taxon>asterids</taxon>
        <taxon>campanulids</taxon>
        <taxon>Asterales</taxon>
        <taxon>Asteraceae</taxon>
        <taxon>Asteroideae</taxon>
        <taxon>Anthemideae</taxon>
        <taxon>Anthemidinae</taxon>
        <taxon>Tanacetum</taxon>
    </lineage>
</organism>
<dbReference type="AlphaFoldDB" id="A0A699XUP1"/>
<evidence type="ECO:0000256" key="1">
    <source>
        <dbReference type="SAM" id="MobiDB-lite"/>
    </source>
</evidence>
<feature type="non-terminal residue" evidence="2">
    <location>
        <position position="1"/>
    </location>
</feature>
<reference evidence="2" key="1">
    <citation type="journal article" date="2019" name="Sci. Rep.">
        <title>Draft genome of Tanacetum cinerariifolium, the natural source of mosquito coil.</title>
        <authorList>
            <person name="Yamashiro T."/>
            <person name="Shiraishi A."/>
            <person name="Satake H."/>
            <person name="Nakayama K."/>
        </authorList>
    </citation>
    <scope>NUCLEOTIDE SEQUENCE</scope>
</reference>
<protein>
    <submittedName>
        <fullName evidence="2">Uncharacterized protein</fullName>
    </submittedName>
</protein>
<feature type="region of interest" description="Disordered" evidence="1">
    <location>
        <begin position="1"/>
        <end position="45"/>
    </location>
</feature>
<name>A0A699XUP1_TANCI</name>
<dbReference type="EMBL" id="BKCJ011983435">
    <property type="protein sequence ID" value="GFD63579.1"/>
    <property type="molecule type" value="Genomic_DNA"/>
</dbReference>